<dbReference type="AlphaFoldDB" id="A0ABD3SR14"/>
<dbReference type="Pfam" id="PF00226">
    <property type="entry name" value="DnaJ"/>
    <property type="match status" value="1"/>
</dbReference>
<dbReference type="PROSITE" id="PS50076">
    <property type="entry name" value="DNAJ_2"/>
    <property type="match status" value="1"/>
</dbReference>
<reference evidence="4 5" key="1">
    <citation type="submission" date="2024-10" db="EMBL/GenBank/DDBJ databases">
        <title>Updated reference genomes for cyclostephanoid diatoms.</title>
        <authorList>
            <person name="Roberts W.R."/>
            <person name="Alverson A.J."/>
        </authorList>
    </citation>
    <scope>NUCLEOTIDE SEQUENCE [LARGE SCALE GENOMIC DNA]</scope>
    <source>
        <strain evidence="4 5">AJA228-03</strain>
    </source>
</reference>
<evidence type="ECO:0000256" key="1">
    <source>
        <dbReference type="SAM" id="MobiDB-lite"/>
    </source>
</evidence>
<sequence>MSPSRPDIDNPEATFPETSSKMVGTNGQSYTEKESSIVASVWATNAAGGRWAHYQVLGVSGTTSAKESEIKRAYHQLALQLHPDKNLAPYAEEAFKAIEYAYEVLSDPQKRRLYDMTGSIEWAASAAEAEQGYSQEHQQQAMTMSVLCFTCHVWFWFALIVGFAIFTGVMIMIHTPLLMSSDAVGAAFLTFWVLFIPCVLINLISRLVRWESILGLGG</sequence>
<dbReference type="InterPro" id="IPR051100">
    <property type="entry name" value="DnaJ_subfamily_B/C"/>
</dbReference>
<evidence type="ECO:0000313" key="4">
    <source>
        <dbReference type="EMBL" id="KAL3827046.1"/>
    </source>
</evidence>
<feature type="transmembrane region" description="Helical" evidence="2">
    <location>
        <begin position="183"/>
        <end position="204"/>
    </location>
</feature>
<accession>A0ABD3SR14</accession>
<dbReference type="CDD" id="cd06257">
    <property type="entry name" value="DnaJ"/>
    <property type="match status" value="1"/>
</dbReference>
<dbReference type="PROSITE" id="PS00636">
    <property type="entry name" value="DNAJ_1"/>
    <property type="match status" value="1"/>
</dbReference>
<evidence type="ECO:0000313" key="5">
    <source>
        <dbReference type="Proteomes" id="UP001530377"/>
    </source>
</evidence>
<gene>
    <name evidence="4" type="ORF">ACHAXA_007553</name>
</gene>
<feature type="transmembrane region" description="Helical" evidence="2">
    <location>
        <begin position="146"/>
        <end position="171"/>
    </location>
</feature>
<dbReference type="GO" id="GO:0005783">
    <property type="term" value="C:endoplasmic reticulum"/>
    <property type="evidence" value="ECO:0007669"/>
    <property type="project" value="UniProtKB-ARBA"/>
</dbReference>
<dbReference type="InterPro" id="IPR018253">
    <property type="entry name" value="DnaJ_domain_CS"/>
</dbReference>
<feature type="compositionally biased region" description="Polar residues" evidence="1">
    <location>
        <begin position="16"/>
        <end position="29"/>
    </location>
</feature>
<keyword evidence="2" id="KW-0472">Membrane</keyword>
<evidence type="ECO:0000259" key="3">
    <source>
        <dbReference type="PROSITE" id="PS50076"/>
    </source>
</evidence>
<comment type="caution">
    <text evidence="4">The sequence shown here is derived from an EMBL/GenBank/DDBJ whole genome shotgun (WGS) entry which is preliminary data.</text>
</comment>
<dbReference type="SUPFAM" id="SSF46565">
    <property type="entry name" value="Chaperone J-domain"/>
    <property type="match status" value="1"/>
</dbReference>
<dbReference type="PANTHER" id="PTHR43908">
    <property type="entry name" value="AT29763P-RELATED"/>
    <property type="match status" value="1"/>
</dbReference>
<feature type="region of interest" description="Disordered" evidence="1">
    <location>
        <begin position="1"/>
        <end position="29"/>
    </location>
</feature>
<dbReference type="EMBL" id="JALLPB020000009">
    <property type="protein sequence ID" value="KAL3827046.1"/>
    <property type="molecule type" value="Genomic_DNA"/>
</dbReference>
<feature type="domain" description="J" evidence="3">
    <location>
        <begin position="52"/>
        <end position="118"/>
    </location>
</feature>
<dbReference type="SMART" id="SM00271">
    <property type="entry name" value="DnaJ"/>
    <property type="match status" value="1"/>
</dbReference>
<proteinExistence type="predicted"/>
<dbReference type="Proteomes" id="UP001530377">
    <property type="component" value="Unassembled WGS sequence"/>
</dbReference>
<organism evidence="4 5">
    <name type="scientific">Cyclostephanos tholiformis</name>
    <dbReference type="NCBI Taxonomy" id="382380"/>
    <lineage>
        <taxon>Eukaryota</taxon>
        <taxon>Sar</taxon>
        <taxon>Stramenopiles</taxon>
        <taxon>Ochrophyta</taxon>
        <taxon>Bacillariophyta</taxon>
        <taxon>Coscinodiscophyceae</taxon>
        <taxon>Thalassiosirophycidae</taxon>
        <taxon>Stephanodiscales</taxon>
        <taxon>Stephanodiscaceae</taxon>
        <taxon>Cyclostephanos</taxon>
    </lineage>
</organism>
<dbReference type="PRINTS" id="PR00625">
    <property type="entry name" value="JDOMAIN"/>
</dbReference>
<dbReference type="Gene3D" id="1.10.287.110">
    <property type="entry name" value="DnaJ domain"/>
    <property type="match status" value="1"/>
</dbReference>
<protein>
    <recommendedName>
        <fullName evidence="3">J domain-containing protein</fullName>
    </recommendedName>
</protein>
<keyword evidence="2" id="KW-1133">Transmembrane helix</keyword>
<keyword evidence="2" id="KW-0812">Transmembrane</keyword>
<evidence type="ECO:0000256" key="2">
    <source>
        <dbReference type="SAM" id="Phobius"/>
    </source>
</evidence>
<keyword evidence="5" id="KW-1185">Reference proteome</keyword>
<dbReference type="PANTHER" id="PTHR43908:SF3">
    <property type="entry name" value="AT29763P-RELATED"/>
    <property type="match status" value="1"/>
</dbReference>
<dbReference type="InterPro" id="IPR001623">
    <property type="entry name" value="DnaJ_domain"/>
</dbReference>
<dbReference type="InterPro" id="IPR036869">
    <property type="entry name" value="J_dom_sf"/>
</dbReference>
<name>A0ABD3SR14_9STRA</name>